<dbReference type="AlphaFoldDB" id="A0A4C1YIH1"/>
<evidence type="ECO:0000313" key="2">
    <source>
        <dbReference type="Proteomes" id="UP000299102"/>
    </source>
</evidence>
<protein>
    <submittedName>
        <fullName evidence="1">Uncharacterized protein</fullName>
    </submittedName>
</protein>
<accession>A0A4C1YIH1</accession>
<gene>
    <name evidence="1" type="ORF">EVAR_11010_1</name>
</gene>
<keyword evidence="2" id="KW-1185">Reference proteome</keyword>
<sequence>MFYQNKIRIVRRIRPLHARHPSRKCGLRARARVVYLSRQHRRVRRGCATNCHFSINYGEPRLLVTPPFFPRTSTPDHPAPPGGRLNNRRRRECRVVALQVFTVPCRVIGMYRARVPFPVAITHTLGQALPSDRAQRREA</sequence>
<proteinExistence type="predicted"/>
<organism evidence="1 2">
    <name type="scientific">Eumeta variegata</name>
    <name type="common">Bagworm moth</name>
    <name type="synonym">Eumeta japonica</name>
    <dbReference type="NCBI Taxonomy" id="151549"/>
    <lineage>
        <taxon>Eukaryota</taxon>
        <taxon>Metazoa</taxon>
        <taxon>Ecdysozoa</taxon>
        <taxon>Arthropoda</taxon>
        <taxon>Hexapoda</taxon>
        <taxon>Insecta</taxon>
        <taxon>Pterygota</taxon>
        <taxon>Neoptera</taxon>
        <taxon>Endopterygota</taxon>
        <taxon>Lepidoptera</taxon>
        <taxon>Glossata</taxon>
        <taxon>Ditrysia</taxon>
        <taxon>Tineoidea</taxon>
        <taxon>Psychidae</taxon>
        <taxon>Oiketicinae</taxon>
        <taxon>Eumeta</taxon>
    </lineage>
</organism>
<name>A0A4C1YIH1_EUMVA</name>
<reference evidence="1 2" key="1">
    <citation type="journal article" date="2019" name="Commun. Biol.">
        <title>The bagworm genome reveals a unique fibroin gene that provides high tensile strength.</title>
        <authorList>
            <person name="Kono N."/>
            <person name="Nakamura H."/>
            <person name="Ohtoshi R."/>
            <person name="Tomita M."/>
            <person name="Numata K."/>
            <person name="Arakawa K."/>
        </authorList>
    </citation>
    <scope>NUCLEOTIDE SEQUENCE [LARGE SCALE GENOMIC DNA]</scope>
</reference>
<evidence type="ECO:0000313" key="1">
    <source>
        <dbReference type="EMBL" id="GBP75898.1"/>
    </source>
</evidence>
<dbReference type="EMBL" id="BGZK01001266">
    <property type="protein sequence ID" value="GBP75898.1"/>
    <property type="molecule type" value="Genomic_DNA"/>
</dbReference>
<comment type="caution">
    <text evidence="1">The sequence shown here is derived from an EMBL/GenBank/DDBJ whole genome shotgun (WGS) entry which is preliminary data.</text>
</comment>
<dbReference type="Proteomes" id="UP000299102">
    <property type="component" value="Unassembled WGS sequence"/>
</dbReference>